<dbReference type="Proteomes" id="UP000500882">
    <property type="component" value="Chromosome"/>
</dbReference>
<dbReference type="Pfam" id="PF01833">
    <property type="entry name" value="TIG"/>
    <property type="match status" value="1"/>
</dbReference>
<dbReference type="Proteomes" id="UP000095576">
    <property type="component" value="Unassembled WGS sequence"/>
</dbReference>
<sequence>MNQQYNILLIINFLRMKKNKIMKDYWRVCWMALLLVALFFGSCSDDNDSNGDSDNAAFDPNIPVQVSGINPTTGGFGQRLVISGENFGNDPSIVNVFVGGKKAIVINVKNHSIYCLVPSQAYSGEIEVQISNGDNPVVSTIAEAKFEYVRKQLVSTLCGSRRDDGGYDTKDGPFNDCGAFGSPNWLEFDPKYPHLVYVAADRGAGDENEGNGNMRILDLKNQYVGTALTEGDMGGTNRGRALAFFDENHMAVAVDQGDELRAAVYGFTRNREAPEGDERNYKMWGNRLALVNFKACNTVTFHPVDGDMYFNSWDKGQFFKVEKQQIQEIFDGTRTTPADKEVLFQMDNGWEYNIRIHPTGNYAYIVSINKHYIQRTNYDWASKRFVTPFIVAGTAERAAYVDGIGTSARFNTPYQGVFVKNPEYAGQEDEYDFILCDKMGQCIRKITPQGKVSTFAGRGSASLNGNPWGYVDGDLRQEARFDRPKGIAYDEATDTYYIGDGSNRRIRKIAYEGEE</sequence>
<dbReference type="KEGG" id="btho:Btheta7330_04815"/>
<dbReference type="EMBL" id="CZAP01000007">
    <property type="protein sequence ID" value="CUP54874.1"/>
    <property type="molecule type" value="Genomic_DNA"/>
</dbReference>
<evidence type="ECO:0000259" key="1">
    <source>
        <dbReference type="Pfam" id="PF01833"/>
    </source>
</evidence>
<evidence type="ECO:0000313" key="5">
    <source>
        <dbReference type="Proteomes" id="UP000500882"/>
    </source>
</evidence>
<reference evidence="2 5" key="2">
    <citation type="submission" date="2020-02" db="EMBL/GenBank/DDBJ databases">
        <title>Whole-genome sequencing and comparative analysis of the genomes of Bacteroides thetaiotaomicron and Escherichia coli isolated from a healthy resident in Vietnam.</title>
        <authorList>
            <person name="Mohsin M."/>
            <person name="Tanaka K."/>
            <person name="Kawahara R."/>
            <person name="Kondo S."/>
            <person name="Noguchi H."/>
            <person name="Motooka D."/>
            <person name="Nakamura S."/>
            <person name="Khong D.T."/>
            <person name="Nguyen T.N."/>
            <person name="Tran H.T."/>
            <person name="Yamamoto Y."/>
        </authorList>
    </citation>
    <scope>NUCLEOTIDE SEQUENCE [LARGE SCALE GENOMIC DNA]</scope>
    <source>
        <strain evidence="2 5">F9-2</strain>
    </source>
</reference>
<dbReference type="InterPro" id="IPR002909">
    <property type="entry name" value="IPT_dom"/>
</dbReference>
<dbReference type="EMBL" id="AP022660">
    <property type="protein sequence ID" value="BCA48085.1"/>
    <property type="molecule type" value="Genomic_DNA"/>
</dbReference>
<reference evidence="3 4" key="1">
    <citation type="submission" date="2015-09" db="EMBL/GenBank/DDBJ databases">
        <authorList>
            <consortium name="Pathogen Informatics"/>
        </authorList>
    </citation>
    <scope>NUCLEOTIDE SEQUENCE [LARGE SCALE GENOMIC DNA]</scope>
    <source>
        <strain evidence="3 4">2789STDY5834899</strain>
    </source>
</reference>
<dbReference type="CDD" id="cd00603">
    <property type="entry name" value="IPT_PCSR"/>
    <property type="match status" value="1"/>
</dbReference>
<evidence type="ECO:0000313" key="3">
    <source>
        <dbReference type="EMBL" id="CUP54874.1"/>
    </source>
</evidence>
<evidence type="ECO:0000313" key="4">
    <source>
        <dbReference type="Proteomes" id="UP000095576"/>
    </source>
</evidence>
<dbReference type="InterPro" id="IPR014756">
    <property type="entry name" value="Ig_E-set"/>
</dbReference>
<dbReference type="Gene3D" id="2.120.10.30">
    <property type="entry name" value="TolB, C-terminal domain"/>
    <property type="match status" value="1"/>
</dbReference>
<proteinExistence type="predicted"/>
<dbReference type="PATRIC" id="fig|818.23.peg.4957"/>
<dbReference type="SUPFAM" id="SSF81296">
    <property type="entry name" value="E set domains"/>
    <property type="match status" value="1"/>
</dbReference>
<dbReference type="PANTHER" id="PTHR13833:SF71">
    <property type="entry name" value="NHL DOMAIN-CONTAINING PROTEIN"/>
    <property type="match status" value="1"/>
</dbReference>
<dbReference type="InterPro" id="IPR013783">
    <property type="entry name" value="Ig-like_fold"/>
</dbReference>
<accession>A0A0P0FG51</accession>
<organism evidence="3 4">
    <name type="scientific">Bacteroides thetaiotaomicron</name>
    <dbReference type="NCBI Taxonomy" id="818"/>
    <lineage>
        <taxon>Bacteria</taxon>
        <taxon>Pseudomonadati</taxon>
        <taxon>Bacteroidota</taxon>
        <taxon>Bacteroidia</taxon>
        <taxon>Bacteroidales</taxon>
        <taxon>Bacteroidaceae</taxon>
        <taxon>Bacteroides</taxon>
    </lineage>
</organism>
<dbReference type="PANTHER" id="PTHR13833">
    <property type="match status" value="1"/>
</dbReference>
<dbReference type="AlphaFoldDB" id="A0A0P0FG51"/>
<gene>
    <name evidence="2" type="ORF">BatF92_00270</name>
    <name evidence="3" type="ORF">ERS852511_02467</name>
</gene>
<accession>C6IUI1</accession>
<dbReference type="InterPro" id="IPR011042">
    <property type="entry name" value="6-blade_b-propeller_TolB-like"/>
</dbReference>
<name>A0A0P0FG51_BACT4</name>
<dbReference type="Gene3D" id="2.60.40.10">
    <property type="entry name" value="Immunoglobulins"/>
    <property type="match status" value="1"/>
</dbReference>
<protein>
    <submittedName>
        <fullName evidence="3">IPT/TIG domain./NHL repeat</fullName>
    </submittedName>
</protein>
<evidence type="ECO:0000313" key="2">
    <source>
        <dbReference type="EMBL" id="BCA48085.1"/>
    </source>
</evidence>
<dbReference type="SUPFAM" id="SSF63825">
    <property type="entry name" value="YWTD domain"/>
    <property type="match status" value="1"/>
</dbReference>
<feature type="domain" description="IPT/TIG" evidence="1">
    <location>
        <begin position="66"/>
        <end position="138"/>
    </location>
</feature>